<feature type="domain" description="Inhibitor of growth protein N-terminal histone-binding" evidence="5">
    <location>
        <begin position="3"/>
        <end position="106"/>
    </location>
</feature>
<evidence type="ECO:0000256" key="4">
    <source>
        <dbReference type="SAM" id="MobiDB-lite"/>
    </source>
</evidence>
<feature type="compositionally biased region" description="Polar residues" evidence="4">
    <location>
        <begin position="194"/>
        <end position="229"/>
    </location>
</feature>
<keyword evidence="1" id="KW-0156">Chromatin regulator</keyword>
<accession>A0A1L8DWG1</accession>
<name>A0A1L8DWG1_9DIPT</name>
<feature type="region of interest" description="Disordered" evidence="4">
    <location>
        <begin position="158"/>
        <end position="229"/>
    </location>
</feature>
<evidence type="ECO:0000256" key="2">
    <source>
        <dbReference type="ARBA" id="ARBA00023015"/>
    </source>
</evidence>
<dbReference type="InterPro" id="IPR024610">
    <property type="entry name" value="ING_N_histone-binding"/>
</dbReference>
<dbReference type="EMBL" id="GFDF01003307">
    <property type="protein sequence ID" value="JAV10777.1"/>
    <property type="molecule type" value="Transcribed_RNA"/>
</dbReference>
<keyword evidence="3" id="KW-0804">Transcription</keyword>
<protein>
    <submittedName>
        <fullName evidence="6">Putative inhibitor of growth protein</fullName>
    </submittedName>
</protein>
<reference evidence="6" key="1">
    <citation type="submission" date="2016-12" db="EMBL/GenBank/DDBJ databases">
        <title>An insight into the sialome and mialome of the sand fly, Nyssomyia neivai.</title>
        <authorList>
            <person name="Sebastian V."/>
            <person name="Goulart T.M."/>
            <person name="Oliveira W."/>
            <person name="Calvo E."/>
            <person name="Oliveira L.F."/>
            <person name="Pinto M.C."/>
            <person name="Rosselino A.M."/>
            <person name="Ribeiro J.M."/>
        </authorList>
    </citation>
    <scope>NUCLEOTIDE SEQUENCE</scope>
</reference>
<dbReference type="Pfam" id="PF12998">
    <property type="entry name" value="ING"/>
    <property type="match status" value="1"/>
</dbReference>
<feature type="region of interest" description="Disordered" evidence="4">
    <location>
        <begin position="300"/>
        <end position="319"/>
    </location>
</feature>
<organism evidence="6">
    <name type="scientific">Nyssomyia neivai</name>
    <dbReference type="NCBI Taxonomy" id="330878"/>
    <lineage>
        <taxon>Eukaryota</taxon>
        <taxon>Metazoa</taxon>
        <taxon>Ecdysozoa</taxon>
        <taxon>Arthropoda</taxon>
        <taxon>Hexapoda</taxon>
        <taxon>Insecta</taxon>
        <taxon>Pterygota</taxon>
        <taxon>Neoptera</taxon>
        <taxon>Endopterygota</taxon>
        <taxon>Diptera</taxon>
        <taxon>Nematocera</taxon>
        <taxon>Psychodoidea</taxon>
        <taxon>Psychodidae</taxon>
        <taxon>Nyssomyia</taxon>
    </lineage>
</organism>
<evidence type="ECO:0000256" key="1">
    <source>
        <dbReference type="ARBA" id="ARBA00022853"/>
    </source>
</evidence>
<dbReference type="PANTHER" id="PTHR10333">
    <property type="entry name" value="INHIBITOR OF GROWTH PROTEIN"/>
    <property type="match status" value="1"/>
</dbReference>
<evidence type="ECO:0000259" key="5">
    <source>
        <dbReference type="SMART" id="SM01408"/>
    </source>
</evidence>
<keyword evidence="2" id="KW-0805">Transcription regulation</keyword>
<dbReference type="GO" id="GO:0035267">
    <property type="term" value="C:NuA4 histone acetyltransferase complex"/>
    <property type="evidence" value="ECO:0007669"/>
    <property type="project" value="TreeGrafter"/>
</dbReference>
<dbReference type="SMART" id="SM01408">
    <property type="entry name" value="ING"/>
    <property type="match status" value="1"/>
</dbReference>
<evidence type="ECO:0000256" key="3">
    <source>
        <dbReference type="ARBA" id="ARBA00023163"/>
    </source>
</evidence>
<dbReference type="Gene3D" id="6.10.140.1740">
    <property type="match status" value="1"/>
</dbReference>
<dbReference type="GO" id="GO:0006325">
    <property type="term" value="P:chromatin organization"/>
    <property type="evidence" value="ECO:0007669"/>
    <property type="project" value="UniProtKB-KW"/>
</dbReference>
<sequence length="319" mass="35868">MLYLEDYLEMIEHLPQELRDRFTEMREMDLSVQNNMDSLDKRVRVFFSQCRRNEIPATQAEAEYQALRKDYYKVLEDADEKVQLASQMYDLVERYLRRLDSELYKFKCELEADHNGITEILEKRSLELDGTTTNSIPGSNHQKENRYFGLLASGSTPVVAPQTHRVDTRYRHKTEKRRDSGSGTNLGMEKRQALSITNSQTPVRPVTPNVSTSVPHHAPLTSTPNSSVSYSLQHIGAGNAIAAAASQAIAATQQMQQGRRTASLKASYEAIHSSSGSGAHELLLGTDLAGVAHSALRAVEREGSSYNSNQRRQKKKTQH</sequence>
<dbReference type="CDD" id="cd16858">
    <property type="entry name" value="ING_ING3_Yng2p"/>
    <property type="match status" value="1"/>
</dbReference>
<proteinExistence type="predicted"/>
<dbReference type="InterPro" id="IPR028651">
    <property type="entry name" value="ING_fam"/>
</dbReference>
<dbReference type="PANTHER" id="PTHR10333:SF103">
    <property type="entry name" value="INHIBITOR OF GROWTH PROTEIN 3"/>
    <property type="match status" value="1"/>
</dbReference>
<evidence type="ECO:0000313" key="6">
    <source>
        <dbReference type="EMBL" id="JAV10777.1"/>
    </source>
</evidence>
<dbReference type="AlphaFoldDB" id="A0A1L8DWG1"/>